<keyword evidence="3" id="KW-1185">Reference proteome</keyword>
<dbReference type="VEuPathDB" id="FungiDB:JI435_445540"/>
<organism evidence="2 3">
    <name type="scientific">Phaeosphaeria nodorum (strain SN15 / ATCC MYA-4574 / FGSC 10173)</name>
    <name type="common">Glume blotch fungus</name>
    <name type="synonym">Parastagonospora nodorum</name>
    <dbReference type="NCBI Taxonomy" id="321614"/>
    <lineage>
        <taxon>Eukaryota</taxon>
        <taxon>Fungi</taxon>
        <taxon>Dikarya</taxon>
        <taxon>Ascomycota</taxon>
        <taxon>Pezizomycotina</taxon>
        <taxon>Dothideomycetes</taxon>
        <taxon>Pleosporomycetidae</taxon>
        <taxon>Pleosporales</taxon>
        <taxon>Pleosporineae</taxon>
        <taxon>Phaeosphaeriaceae</taxon>
        <taxon>Parastagonospora</taxon>
    </lineage>
</organism>
<dbReference type="Proteomes" id="UP000663193">
    <property type="component" value="Chromosome 20"/>
</dbReference>
<dbReference type="AlphaFoldDB" id="A0A7U2IAH5"/>
<evidence type="ECO:0000256" key="1">
    <source>
        <dbReference type="SAM" id="MobiDB-lite"/>
    </source>
</evidence>
<proteinExistence type="predicted"/>
<dbReference type="EMBL" id="CP069042">
    <property type="protein sequence ID" value="QRD06262.1"/>
    <property type="molecule type" value="Genomic_DNA"/>
</dbReference>
<evidence type="ECO:0000313" key="3">
    <source>
        <dbReference type="Proteomes" id="UP000663193"/>
    </source>
</evidence>
<feature type="compositionally biased region" description="Polar residues" evidence="1">
    <location>
        <begin position="63"/>
        <end position="77"/>
    </location>
</feature>
<protein>
    <submittedName>
        <fullName evidence="2">Uncharacterized protein</fullName>
    </submittedName>
</protein>
<evidence type="ECO:0000313" key="2">
    <source>
        <dbReference type="EMBL" id="QRD06262.1"/>
    </source>
</evidence>
<name>A0A7U2IAH5_PHANO</name>
<feature type="region of interest" description="Disordered" evidence="1">
    <location>
        <begin position="34"/>
        <end position="77"/>
    </location>
</feature>
<accession>A0A7U2IAH5</accession>
<sequence>MPQATPRPIACLSPPLHCRNRCSRMCPAEDIFPMAVGRRSPPTTSRNVHREHRSATAHGPMSSHVNHSGARNTSAVS</sequence>
<reference evidence="3" key="1">
    <citation type="journal article" date="2021" name="BMC Genomics">
        <title>Chromosome-level genome assembly and manually-curated proteome of model necrotroph Parastagonospora nodorum Sn15 reveals a genome-wide trove of candidate effector homologs, and redundancy of virulence-related functions within an accessory chromosome.</title>
        <authorList>
            <person name="Bertazzoni S."/>
            <person name="Jones D.A.B."/>
            <person name="Phan H.T."/>
            <person name="Tan K.-C."/>
            <person name="Hane J.K."/>
        </authorList>
    </citation>
    <scope>NUCLEOTIDE SEQUENCE [LARGE SCALE GENOMIC DNA]</scope>
    <source>
        <strain evidence="3">SN15 / ATCC MYA-4574 / FGSC 10173)</strain>
    </source>
</reference>
<gene>
    <name evidence="2" type="ORF">JI435_445540</name>
</gene>